<gene>
    <name evidence="6" type="ORF">K0B96_00570</name>
</gene>
<dbReference type="SUPFAM" id="SSF53686">
    <property type="entry name" value="Tryptophan synthase beta subunit-like PLP-dependent enzymes"/>
    <property type="match status" value="1"/>
</dbReference>
<evidence type="ECO:0000259" key="5">
    <source>
        <dbReference type="Pfam" id="PF00291"/>
    </source>
</evidence>
<dbReference type="GO" id="GO:0003941">
    <property type="term" value="F:L-serine ammonia-lyase activity"/>
    <property type="evidence" value="ECO:0007669"/>
    <property type="project" value="TreeGrafter"/>
</dbReference>
<feature type="domain" description="Tryptophan synthase beta chain-like PALP" evidence="5">
    <location>
        <begin position="24"/>
        <end position="308"/>
    </location>
</feature>
<dbReference type="GO" id="GO:0006565">
    <property type="term" value="P:L-serine catabolic process"/>
    <property type="evidence" value="ECO:0007669"/>
    <property type="project" value="TreeGrafter"/>
</dbReference>
<dbReference type="InterPro" id="IPR036052">
    <property type="entry name" value="TrpB-like_PALP_sf"/>
</dbReference>
<proteinExistence type="inferred from homology"/>
<dbReference type="EMBL" id="CP080507">
    <property type="protein sequence ID" value="QYM79141.1"/>
    <property type="molecule type" value="Genomic_DNA"/>
</dbReference>
<comment type="similarity">
    <text evidence="2">Belongs to the serine/threonine dehydratase family.</text>
</comment>
<evidence type="ECO:0000256" key="1">
    <source>
        <dbReference type="ARBA" id="ARBA00001933"/>
    </source>
</evidence>
<dbReference type="FunFam" id="3.40.50.1100:FF:000041">
    <property type="entry name" value="Threonine ammonia-lyase, variant"/>
    <property type="match status" value="1"/>
</dbReference>
<dbReference type="PANTHER" id="PTHR48078:SF19">
    <property type="entry name" value="ACT DOMAIN-CONTAINING PROTEIN"/>
    <property type="match status" value="1"/>
</dbReference>
<dbReference type="Proteomes" id="UP000825051">
    <property type="component" value="Chromosome"/>
</dbReference>
<organism evidence="6 7">
    <name type="scientific">Horticoccus luteus</name>
    <dbReference type="NCBI Taxonomy" id="2862869"/>
    <lineage>
        <taxon>Bacteria</taxon>
        <taxon>Pseudomonadati</taxon>
        <taxon>Verrucomicrobiota</taxon>
        <taxon>Opitutia</taxon>
        <taxon>Opitutales</taxon>
        <taxon>Opitutaceae</taxon>
        <taxon>Horticoccus</taxon>
    </lineage>
</organism>
<evidence type="ECO:0000256" key="3">
    <source>
        <dbReference type="ARBA" id="ARBA00022898"/>
    </source>
</evidence>
<dbReference type="Gene3D" id="3.40.50.1100">
    <property type="match status" value="2"/>
</dbReference>
<dbReference type="GO" id="GO:0009097">
    <property type="term" value="P:isoleucine biosynthetic process"/>
    <property type="evidence" value="ECO:0007669"/>
    <property type="project" value="TreeGrafter"/>
</dbReference>
<sequence>MKTTSHSSFSLADVVAARRRIAGGLRLTPCALAPAFARELGISIWLKREDLQRTGSFKERGARHALWCLTEAEKARGVVAASAGNHALGLAFHGQQLGVRVTVVMPAGASAVKVTRCRQLGADVVLHGANFDAAQTHAVARAAAGGAVLVPPFDDERVIAGQGTLALEMMEQVQAFDTVVVPVGGGGLLAGVATAIKALRPDVKVVAVEPERAAGFSAAWRAGAPVRIATAPTLADGLAVARVGEVAFAVARSRVDDVVTVSEQELANAIGWLARSAGVVAEGAGAAALAAVMAGKVRTRVVIVPVTGRNVDPRAHARAVAAGGACEGIAAANQARATRRLMIS</sequence>
<dbReference type="FunFam" id="3.40.50.1100:FF:000007">
    <property type="entry name" value="L-threonine dehydratase catabolic TdcB"/>
    <property type="match status" value="1"/>
</dbReference>
<keyword evidence="4" id="KW-0456">Lyase</keyword>
<dbReference type="RefSeq" id="WP_220162611.1">
    <property type="nucleotide sequence ID" value="NZ_CP080507.1"/>
</dbReference>
<comment type="cofactor">
    <cofactor evidence="1">
        <name>pyridoxal 5'-phosphate</name>
        <dbReference type="ChEBI" id="CHEBI:597326"/>
    </cofactor>
</comment>
<dbReference type="Pfam" id="PF00291">
    <property type="entry name" value="PALP"/>
    <property type="match status" value="1"/>
</dbReference>
<dbReference type="InterPro" id="IPR050147">
    <property type="entry name" value="Ser/Thr_Dehydratase"/>
</dbReference>
<evidence type="ECO:0000256" key="4">
    <source>
        <dbReference type="ARBA" id="ARBA00023239"/>
    </source>
</evidence>
<dbReference type="PANTHER" id="PTHR48078">
    <property type="entry name" value="THREONINE DEHYDRATASE, MITOCHONDRIAL-RELATED"/>
    <property type="match status" value="1"/>
</dbReference>
<reference evidence="6" key="1">
    <citation type="submission" date="2021-08" db="EMBL/GenBank/DDBJ databases">
        <title>Genome of a novel bacterium of the phylum Verrucomicrobia, Oleiharenicola sp. KSB-15.</title>
        <authorList>
            <person name="Chung J.-H."/>
            <person name="Ahn J.-H."/>
            <person name="Yoon Y."/>
            <person name="Kim D.-Y."/>
            <person name="An S.-H."/>
            <person name="Park I."/>
            <person name="Yeon J."/>
        </authorList>
    </citation>
    <scope>NUCLEOTIDE SEQUENCE</scope>
    <source>
        <strain evidence="6">KSB-15</strain>
    </source>
</reference>
<evidence type="ECO:0000313" key="7">
    <source>
        <dbReference type="Proteomes" id="UP000825051"/>
    </source>
</evidence>
<accession>A0A8F9TU69</accession>
<dbReference type="GO" id="GO:0004794">
    <property type="term" value="F:threonine deaminase activity"/>
    <property type="evidence" value="ECO:0007669"/>
    <property type="project" value="TreeGrafter"/>
</dbReference>
<keyword evidence="3" id="KW-0663">Pyridoxal phosphate</keyword>
<dbReference type="CDD" id="cd01562">
    <property type="entry name" value="Thr-dehyd"/>
    <property type="match status" value="1"/>
</dbReference>
<dbReference type="AlphaFoldDB" id="A0A8F9TU69"/>
<evidence type="ECO:0000256" key="2">
    <source>
        <dbReference type="ARBA" id="ARBA00010869"/>
    </source>
</evidence>
<dbReference type="GO" id="GO:0006567">
    <property type="term" value="P:L-threonine catabolic process"/>
    <property type="evidence" value="ECO:0007669"/>
    <property type="project" value="TreeGrafter"/>
</dbReference>
<name>A0A8F9TU69_9BACT</name>
<dbReference type="InterPro" id="IPR001926">
    <property type="entry name" value="TrpB-like_PALP"/>
</dbReference>
<evidence type="ECO:0000313" key="6">
    <source>
        <dbReference type="EMBL" id="QYM79141.1"/>
    </source>
</evidence>
<keyword evidence="7" id="KW-1185">Reference proteome</keyword>
<dbReference type="KEGG" id="ole:K0B96_00570"/>
<protein>
    <submittedName>
        <fullName evidence="6">Threonine/serine dehydratase</fullName>
    </submittedName>
</protein>